<dbReference type="Gene3D" id="2.60.120.200">
    <property type="match status" value="14"/>
</dbReference>
<feature type="region of interest" description="Disordered" evidence="1">
    <location>
        <begin position="2732"/>
        <end position="2753"/>
    </location>
</feature>
<feature type="compositionally biased region" description="Low complexity" evidence="1">
    <location>
        <begin position="1653"/>
        <end position="1669"/>
    </location>
</feature>
<name>A0AAU9W9G5_9CNID</name>
<feature type="domain" description="VWFA" evidence="2">
    <location>
        <begin position="1477"/>
        <end position="1642"/>
    </location>
</feature>
<dbReference type="InterPro" id="IPR002035">
    <property type="entry name" value="VWF_A"/>
</dbReference>
<dbReference type="SUPFAM" id="SSF53300">
    <property type="entry name" value="vWA-like"/>
    <property type="match status" value="9"/>
</dbReference>
<proteinExistence type="predicted"/>
<protein>
    <recommendedName>
        <fullName evidence="2">VWFA domain-containing protein</fullName>
    </recommendedName>
</protein>
<keyword evidence="4" id="KW-1185">Reference proteome</keyword>
<reference evidence="3 4" key="1">
    <citation type="submission" date="2022-05" db="EMBL/GenBank/DDBJ databases">
        <authorList>
            <consortium name="Genoscope - CEA"/>
            <person name="William W."/>
        </authorList>
    </citation>
    <scope>NUCLEOTIDE SEQUENCE [LARGE SCALE GENOMIC DNA]</scope>
</reference>
<evidence type="ECO:0000313" key="3">
    <source>
        <dbReference type="EMBL" id="CAH3108869.1"/>
    </source>
</evidence>
<dbReference type="PANTHER" id="PTHR47635">
    <property type="entry name" value="CUB DOMAIN-CONTAINING PROTEIN"/>
    <property type="match status" value="1"/>
</dbReference>
<feature type="region of interest" description="Disordered" evidence="1">
    <location>
        <begin position="3362"/>
        <end position="3385"/>
    </location>
</feature>
<evidence type="ECO:0000256" key="1">
    <source>
        <dbReference type="SAM" id="MobiDB-lite"/>
    </source>
</evidence>
<feature type="compositionally biased region" description="Pro residues" evidence="1">
    <location>
        <begin position="2734"/>
        <end position="2743"/>
    </location>
</feature>
<feature type="domain" description="VWFA" evidence="2">
    <location>
        <begin position="3617"/>
        <end position="3787"/>
    </location>
</feature>
<feature type="domain" description="VWFA" evidence="2">
    <location>
        <begin position="877"/>
        <end position="1047"/>
    </location>
</feature>
<dbReference type="SUPFAM" id="SSF49899">
    <property type="entry name" value="Concanavalin A-like lectins/glucanases"/>
    <property type="match status" value="14"/>
</dbReference>
<accession>A0AAU9W9G5</accession>
<feature type="domain" description="VWFA" evidence="2">
    <location>
        <begin position="4490"/>
        <end position="4665"/>
    </location>
</feature>
<feature type="domain" description="VWFA" evidence="2">
    <location>
        <begin position="1289"/>
        <end position="1460"/>
    </location>
</feature>
<feature type="region of interest" description="Disordered" evidence="1">
    <location>
        <begin position="3803"/>
        <end position="3825"/>
    </location>
</feature>
<dbReference type="Gene3D" id="3.40.50.410">
    <property type="entry name" value="von Willebrand factor, type A domain"/>
    <property type="match status" value="9"/>
</dbReference>
<feature type="region of interest" description="Disordered" evidence="1">
    <location>
        <begin position="1899"/>
        <end position="1926"/>
    </location>
</feature>
<dbReference type="EMBL" id="CALNXJ010000011">
    <property type="protein sequence ID" value="CAH3108869.1"/>
    <property type="molecule type" value="Genomic_DNA"/>
</dbReference>
<dbReference type="Pfam" id="PF00092">
    <property type="entry name" value="VWA"/>
    <property type="match status" value="9"/>
</dbReference>
<feature type="region of interest" description="Disordered" evidence="1">
    <location>
        <begin position="1653"/>
        <end position="1672"/>
    </location>
</feature>
<comment type="caution">
    <text evidence="3">The sequence shown here is derived from an EMBL/GenBank/DDBJ whole genome shotgun (WGS) entry which is preliminary data.</text>
</comment>
<evidence type="ECO:0000313" key="4">
    <source>
        <dbReference type="Proteomes" id="UP001159428"/>
    </source>
</evidence>
<dbReference type="Proteomes" id="UP001159428">
    <property type="component" value="Unassembled WGS sequence"/>
</dbReference>
<feature type="compositionally biased region" description="Pro residues" evidence="1">
    <location>
        <begin position="3803"/>
        <end position="3824"/>
    </location>
</feature>
<dbReference type="PROSITE" id="PS50234">
    <property type="entry name" value="VWFA"/>
    <property type="match status" value="9"/>
</dbReference>
<feature type="domain" description="VWFA" evidence="2">
    <location>
        <begin position="2118"/>
        <end position="2289"/>
    </location>
</feature>
<feature type="domain" description="VWFA" evidence="2">
    <location>
        <begin position="2982"/>
        <end position="3152"/>
    </location>
</feature>
<feature type="domain" description="VWFA" evidence="2">
    <location>
        <begin position="241"/>
        <end position="411"/>
    </location>
</feature>
<feature type="domain" description="VWFA" evidence="2">
    <location>
        <begin position="4059"/>
        <end position="4229"/>
    </location>
</feature>
<feature type="non-terminal residue" evidence="3">
    <location>
        <position position="1"/>
    </location>
</feature>
<dbReference type="CDD" id="cd01450">
    <property type="entry name" value="vWFA_subfamily_ECM"/>
    <property type="match status" value="1"/>
</dbReference>
<gene>
    <name evidence="3" type="ORF">PMEA_00002740</name>
</gene>
<sequence>FPSVELPRTLAVYSLDYIRRGRDLSRNRNPSARFYGITYKQGPDGRRDGSTQFYGRSNSYVEIPNTGKLDARYSITVCIWVYHEGRRGIILNYNPNRRGFQLRMISPRVLQVIIVRRTRRTTITVQTRGRVINYKAWSYIAVTFDERSQMLTIWVNSKPVVRRTIGKVQLETRKAIRLGGQKGSGEYFRGRLFCLQLYSVALNRKQIEETKKRCFRKVIITIPTPTPTPTPAPRVCTTRVDLGFLIDATSRVGRNIRQIAHFVREAVRRFTISSRAARIGVVTYASRPRRIIGFAAAYNRQRSYNAIRGIRALGGRARLGRALTYTRFNLFRGKPRCGRRRVLIVLTSGQWIDRVKRPAEALKGVGVEIFTIGIGRIRRTSLVRVTTDTKHVFVVGYTQLLSIVRTLKDRICYSPVIRRGAVAVYQLNSASKNRDISGYVNPPATFVGVYYARGPDNHPQGALSFSGRRNSYVLIPNNGCLDTKFSLTIIMWVYPESSGPLLHFNPKGWGVHVWIISQFRLFARFVPRSGKSVTAVYKRIKPRQWNYIAASYDRRTGLATLWLDSLPIIQRKIGRFRLGLATNYPIVIGSKPGDRRKFRGRIACVQMYNYAMSAAQIRSKKKKCFPPTSPVTKPIGTPRVELPRTLAVYPLDYIRRGRDLSRNRNPSARFYGITYKQGPDGRRDGSTQFYGRSNSYVEIPNTGKLDARYSITVCIWVYHEGRRGIILNYNPNRRGFQLRMISSRVLQVIIVRRTRRTTITVQTRGRVINYKAWSYIAVTFDERSQMLTIWVNSKPVVRRTIGKVQLETRKAIILGGQKGSREYFRGRLFCLQLYSVALNRKQIEETKKRCFRKVPITIPIPTPTPTPAPRVCTARVDLGFLIDATSRVGRNIRQIAQFVREAVRRFTISSRAARIGVITYASRPRIIIGFAAAYNRQRSYNAIRGIRALGGKARLGRALTYTRFNLFRGKPRCGRRRVLIVLTSGQWIDRVKRPAEALKGAGVEIFTIGIGSIGRTSLLRVTTDTKHVFVVGYTQLLSIVRTLKDRICYSPVIRRGAVAVYQLNSASKNRDISGYVNPPATFVGVYYARGPDNHPQGALSFRGRRNSYVLIPNNGCLDTRFSLTIIMWVYPESSGPLLHFNPKGWGVHVWIISQFRLFARFVPRSGKSVTAVYKRIKPRQWNYIAASYDRRTGLATLWLDSLPIIQRKIGRFRLGLATNYPIVIGSKPGDRRKFRGRIACVQMYNYAMSAAQIRSKKKQCFRTVVTPSPTIPIKKPTPTKPPVCRLKVDLGFLVDGSGSIENRGKGNFMHILDFIKTLISFFPISAGQTRVGMVVFSTRPHPIFRFNRYYTLPSVIKAVDRVRYPYGGTKLGRALAYVSRYLFPRGRSKGRKPVLVILTDGISQDNVIGPAERLKRKGVEIFSLGIGHKFRRLQLQQMASSPLHVFTAGFRRLSTVLGVIKNKACTPYVPPCNLAIDIGFVLDASERVGHNNFRRIKKFVELVSRSFSISRSRARVGVIVYGSSARMQFGLNWYTNPRRLNRAIRRMRYTRGSRRTGKALQLAVGALFRRSRRKRVLITVMSGPSYDSVKIPSVQIHRAGIEVFAVGVTTRVRNQELRAIATDSRHIYMVNFNSLYGIVKSIVRKACRAQITTRPTIRPSTPSPSRKPSFPQPVAVYTLDSKTGARDISPGRNIPGKSYNIRYAPGPYGQPGESTEFFGRRNSYIRFPNSGKLDVKDSITLLAWIFPIGRGPIFEYFRGIRFWVVRSDTLYVQFKRRNGRPTRALIKRRLYPRRWNYVGCTYNQRTGIATLWVDSRPVLTQNIKRIRLATKTTAYMGGTFRGRIACMQVYSEALTGPQIKKVKNLCNKPGPPTKPIKPPTALPPAIAFYPLNVRYNTRDVSRSKNPSGRMANVRPGVGPDGRPGGSFRFKGRSDSYIEFPNKGRLDARNSISILAWINPDGPVGPIFNYKPDGFGVHLWMVRRRVLLVRFVTRTRKFTAAVQTNLIKPKAWNFVTATYNQRTGYARLYIDYREVARKRIGRIRLATNYPARMGARIGDKRYFRGRITCLQIYDVPLRPIQIQLAKRLCLKTKVFTPTPTPTPTPTKPGPPRPCRANMDLGFLIDSSYSLRRSGRGIFRLLTRNIARLLYSLRISTKETRVGIVTYASKPKPLFRFNRFFRASSMLSVIRRIRPQRGPLRIGRALYYTRRYLFRRRRQCGRKRVLVVFASARSVDRVQRAGRVLKRIGIEVFVVAIGRRTSKTQLYQIATNGLHVFTASLRTLSAVLNAVRVKACSVTGSAAARVIYPLNGVTRGRDISINRNRAARLVNVKPAPGPDGLPLGSYYLQGIANSYILFPNKGCLDTKNSLTIVVWVYPEGSGPIFHYFPRGWGVHLWMKNPRTLLVKFVPRSLQTISVVTSRRIKPKTWNYIAATYDYVTGLATLWNDAIPISQRNIGKIQLATNYPAISGKKPRDRRIFRGRIACLQIYDRALTGRQLRRIKKKCFRARPTPTRPPPELPLLVAVYPLDRINGARDISPRKCPTGRRVGVRIAPGPDGRKDGATEFLGNRNSYIEIPNNNGKLDTVASISILTWIYHEGLKGPIVNYRAGPGWGVHLWMIGPRTLFARFVRRDGVFTKAVVVTSRKIRYRAWNYVGATYDFKTGVAKLWVNSRLLVVKSIGRFRLATNYPIRLGTRHGDKRYFKGRIFCVQIYSRALNRKQILAASKTCFRPLPTTKPKPPTPTHPISTPTPTKPKGPFKASAFYPLTSRTRGRDISVFGNPPGKLGYVQSAPGPDKLPGGSYQFFGRRDSYIQFPNRGKLDTRRSSTIIAWIYHEGRAGPIFNYMPNGWGVHLWMVSPRTLFVRYTRRQGRKSTTALASPRIKPRTWQYIAATYDHYTGYAKLYLDSKVIAQRRLGRIRLATNYPVRMGARIGDGRYFRGRISCVMVFDVALNPNQIARRKKRCFRRGPPGPSGKVCKPKIDLTFVIDACTENDRFTKANFLRLKTFLIRVISELRISAKRVRISLITYAKFPKLLISFSAKKSYVIRVIKNMKRVCGARYTGAALQYSYRNIISRTSRRKVLVLTSTGPSRDDIRGATALIQRSRVEVFAVGIGRRYNFRELQYIATDRRHVYTAAYRNIESLVTLMKKKVCKSGPARALAIYPLQYRIKGKDVGLFGNPPGILGFVRPAVGPDGKPGTSYQFYGRRNSLIRFPNRGRLDAQKAITLLAWLYPEGPGPIFKYGVDFSVGRARSLFIRIFPRGSRNSRIRPLRARGVLRYRRWHFVAASYEQKTGETRIYVNGRLVSRTRLRRVRLGTNIPAIMGAARSRYFRGRISCMQVYGRVLSRWQIIKRKTKCFKGVHPLPARPTPVRPTRPRKPPVRPVVNPRAQAVYPLSLRTRGRDLSLYRNPAGSVRSVRYITGPDGRPNTATRFLGHQNSFIEFPNRGKLDTKRSITLLAWIYHEGRAGPIFNYMPNGWGVHFWMVSPTTLFVRFTRRKGRRFTAAVTTRVLNRRWQFVGATYDGTTGVAKLFVNRRFTASRRIGKIRLATNYPVRMGARAGDRRYLFGRISCMQVYDQPLSASQILRRKKRCFTRGPIIVPPIIRPAGPVCVAKIDLGFVIDASGSIEASGRGNFKRCLNFIKRLVASFKISRRYTRVGAVVYSRRVRKVFGFNTYNNKRYLMKAIDRIPYLRSITRTGYALSFARRNLFNSRRRNSKQVLIVMTDGISNDRVRGSALALKRAGIEVFAIGIGKNYNIGQLMQIASTKRQVYVAGFRNLQNIVRVIKSKACKVKPVKPVRPVRPPIRPPVRPTARPPVRPPRPARASAVYPLTYRTRTRDVSLFGNPAGFARNVRFAPGPDKKPYGSYQFLGRSDSYIEFPNRGKIDTKRSITLLAWIYHQGQAGPIFNYKPNGWGVHFWMVSPRTLFVRFTRRGRLRSTKSVMSRRVLPGRWQFVGASYNQRTGQAKLFVNGRFTATTYIGRIRLATNYPVRMGARVGDRRYFKGRISCMQVYDRALTAKQILRRKTRCFRKGPVVIPGVPVSPIRPAGKVCLAKIDMTFLIDGSGSIEAYGKGNFKRCLDFVKRMVVSFKISQRLTRVGVVLFSHRPRLIFSFNTYSRARDILKAIDRIRYPRGGTKTGMAMYYAQRTLFRRKHRHRKQVMIVMTDGRSQDRVSGAARALKKQGVVLFAVGIGKRYNINQLIHIASSRRHVFTAGFRNLPSIVRIIKTKACAGAVKPSKPGKPSRPARYVRAIALYPLSYRTKGRDIGVFSNPPGVRGLVRYATGPDGRPNTATQFFGKPNSFIQFPNRGKLDTKRSITLLAWIYHEGSSGPIFNYMPNGWGVHLWMTSPTTLFARFTRRQGRRFTPDIQYRGIAHRRWQYVAASYDGGSGTAKLYLNSRLVARKRIGIFRMATNYPVRMGARVGDSRFFKGRISCMQVYNVALNSRQIAARSRRCFLKSTVTPGRPVVPGGVPFRPGKPMCKTKVDLGFLVDASGSIEMYGRGNYQRMKDFIKEVAGSFVVSRHGTHVGVVVFASRPEPVFQFNTYYTRRGVMNAVQKIPYINGGTRTGLAIRRATRYLFKPHHQPGRKKVLIVMTDGISYDDVIVPARRLRRTGVSIYALGIGLKYSRRQLGKIAGTPRHVFISKFATLRKAARKIVSRICAVRAVAIYPLNGGVKGRDISLSKNPTAILSNVRPAPGPDRTRDGSYQFFGKSNSYIYFPNRGKLDTRRSITLMAWIYHQGRAGPIFNYMPNGWGVHFWMITPRTLFVRFTRRRGRRFTKAVMSRRVVPNRWQLVATTFDGRSGQARLFIQRQFVAQKYVGKIRLATNYPVRMGARIGDSRFFFGRISCMQVYPMALTRRQILARKTRCFRKGRTGFSS</sequence>
<dbReference type="InterPro" id="IPR036465">
    <property type="entry name" value="vWFA_dom_sf"/>
</dbReference>
<evidence type="ECO:0000259" key="2">
    <source>
        <dbReference type="PROSITE" id="PS50234"/>
    </source>
</evidence>
<organism evidence="3 4">
    <name type="scientific">Pocillopora meandrina</name>
    <dbReference type="NCBI Taxonomy" id="46732"/>
    <lineage>
        <taxon>Eukaryota</taxon>
        <taxon>Metazoa</taxon>
        <taxon>Cnidaria</taxon>
        <taxon>Anthozoa</taxon>
        <taxon>Hexacorallia</taxon>
        <taxon>Scleractinia</taxon>
        <taxon>Astrocoeniina</taxon>
        <taxon>Pocilloporidae</taxon>
        <taxon>Pocillopora</taxon>
    </lineage>
</organism>
<dbReference type="SMART" id="SM00327">
    <property type="entry name" value="VWA"/>
    <property type="match status" value="9"/>
</dbReference>
<dbReference type="PANTHER" id="PTHR47635:SF2">
    <property type="entry name" value="LAMG-LIKE JELLYROLL FOLD DOMAIN-CONTAINING PROTEIN"/>
    <property type="match status" value="1"/>
</dbReference>
<dbReference type="CDD" id="cd01472">
    <property type="entry name" value="vWA_collagen"/>
    <property type="match status" value="4"/>
</dbReference>
<dbReference type="InterPro" id="IPR013320">
    <property type="entry name" value="ConA-like_dom_sf"/>
</dbReference>
<dbReference type="Pfam" id="PF13385">
    <property type="entry name" value="Laminin_G_3"/>
    <property type="match status" value="14"/>
</dbReference>
<feature type="compositionally biased region" description="Low complexity" evidence="1">
    <location>
        <begin position="2744"/>
        <end position="2753"/>
    </location>
</feature>